<evidence type="ECO:0000259" key="1">
    <source>
        <dbReference type="Pfam" id="PF17389"/>
    </source>
</evidence>
<dbReference type="PANTHER" id="PTHR34987:SF4">
    <property type="entry name" value="ALPHA-L-RHAMNOSIDASE C-TERMINAL DOMAIN-CONTAINING PROTEIN"/>
    <property type="match status" value="1"/>
</dbReference>
<dbReference type="Pfam" id="PF21104">
    <property type="entry name" value="Glyco_hydro_78_N"/>
    <property type="match status" value="1"/>
</dbReference>
<feature type="domain" description="Alpha-L-rhamnosidase six-hairpin glycosidase" evidence="1">
    <location>
        <begin position="196"/>
        <end position="526"/>
    </location>
</feature>
<dbReference type="InterPro" id="IPR035396">
    <property type="entry name" value="Bac_rhamnosid6H"/>
</dbReference>
<organism evidence="3 4">
    <name type="scientific">Leuconostoc aquikimchii</name>
    <dbReference type="NCBI Taxonomy" id="3236804"/>
    <lineage>
        <taxon>Bacteria</taxon>
        <taxon>Bacillati</taxon>
        <taxon>Bacillota</taxon>
        <taxon>Bacilli</taxon>
        <taxon>Lactobacillales</taxon>
        <taxon>Lactobacillaceae</taxon>
        <taxon>Leuconostoc</taxon>
    </lineage>
</organism>
<evidence type="ECO:0000313" key="3">
    <source>
        <dbReference type="EMBL" id="MEX0379974.1"/>
    </source>
</evidence>
<accession>A0ABV3S0K5</accession>
<evidence type="ECO:0000313" key="4">
    <source>
        <dbReference type="Proteomes" id="UP001556617"/>
    </source>
</evidence>
<reference evidence="3 4" key="1">
    <citation type="submission" date="2024-07" db="EMBL/GenBank/DDBJ databases">
        <authorList>
            <person name="Yun M."/>
        </authorList>
    </citation>
    <scope>NUCLEOTIDE SEQUENCE [LARGE SCALE GENOMIC DNA]</scope>
    <source>
        <strain evidence="3 4">MS01</strain>
    </source>
</reference>
<evidence type="ECO:0000259" key="2">
    <source>
        <dbReference type="Pfam" id="PF21104"/>
    </source>
</evidence>
<comment type="caution">
    <text evidence="3">The sequence shown here is derived from an EMBL/GenBank/DDBJ whole genome shotgun (WGS) entry which is preliminary data.</text>
</comment>
<gene>
    <name evidence="3" type="ORF">AB3K24_01165</name>
</gene>
<dbReference type="InterPro" id="IPR012341">
    <property type="entry name" value="6hp_glycosidase-like_sf"/>
</dbReference>
<dbReference type="PANTHER" id="PTHR34987">
    <property type="entry name" value="C, PUTATIVE (AFU_ORTHOLOGUE AFUA_3G02880)-RELATED"/>
    <property type="match status" value="1"/>
</dbReference>
<feature type="domain" description="Glycosyl hydrolase family 78 alpha-rhamnosidase N-terminal" evidence="2">
    <location>
        <begin position="38"/>
        <end position="180"/>
    </location>
</feature>
<sequence>MTDFTFQINNDVKWQYNNYFLDKAKNNKPVLQRAIVKPSRLVDIVADKTKFNGWSAQNDSRDLLKLDTYALGRNDSVILDFGNHHVGYFKVDLQHVGSPMDAPTYLHIKFAELPAELMGNSDEYDGWLSKSWIAEEYIHLDVVPTTLVLPRRYAFRYVQISVIDTSAKYKITLANPELTAVSAVLNKKVLKPLGLDDPVLQKIDDVSQKTLQDSMQDVYEDGPKRDHRLWLGDLRLQALANYATFDDRQLVKRSLYLFAGMPTTDGRLAANVFTEPEIVADDTFLFDYSLFFVSTLHDYYQHTRDVEVRNDLYDTAKKAIDVGLSFVNSAGVLSLDDRYPVFVEWSNTIDKTAAAQAILIYALKQFITLSEAQKLPVETYKNQLKQLIDAAKTYYFDAKEGLFVSGPERQINIASQVWMVLAGVLNSEQNYELMAKSKIKLFPITGIATPYMYHHVVEALFIAGHQTDAIQLIKDYWGGMIALGADTFWEAFDPNQPDFSPYGSVMVNSYSHAWSCTPSYLLRKYVMKLAV</sequence>
<dbReference type="InterPro" id="IPR008928">
    <property type="entry name" value="6-hairpin_glycosidase_sf"/>
</dbReference>
<dbReference type="Gene3D" id="1.50.10.10">
    <property type="match status" value="1"/>
</dbReference>
<dbReference type="Proteomes" id="UP001556617">
    <property type="component" value="Unassembled WGS sequence"/>
</dbReference>
<dbReference type="EMBL" id="JBFPER010000001">
    <property type="protein sequence ID" value="MEX0379974.1"/>
    <property type="molecule type" value="Genomic_DNA"/>
</dbReference>
<dbReference type="SUPFAM" id="SSF48208">
    <property type="entry name" value="Six-hairpin glycosidases"/>
    <property type="match status" value="1"/>
</dbReference>
<dbReference type="Pfam" id="PF17389">
    <property type="entry name" value="Bac_rhamnosid6H"/>
    <property type="match status" value="1"/>
</dbReference>
<keyword evidence="4" id="KW-1185">Reference proteome</keyword>
<name>A0ABV3S0K5_9LACO</name>
<proteinExistence type="predicted"/>
<dbReference type="RefSeq" id="WP_367975518.1">
    <property type="nucleotide sequence ID" value="NZ_JBFPEQ010000001.1"/>
</dbReference>
<dbReference type="InterPro" id="IPR049164">
    <property type="entry name" value="Glyco_hydro_78_N"/>
</dbReference>
<protein>
    <submittedName>
        <fullName evidence="3">Alpha-rhamnosidase</fullName>
    </submittedName>
</protein>